<keyword evidence="2" id="KW-1185">Reference proteome</keyword>
<protein>
    <submittedName>
        <fullName evidence="1">Uncharacterized protein</fullName>
    </submittedName>
</protein>
<proteinExistence type="predicted"/>
<name>A0A8H5GWM9_9AGAR</name>
<reference evidence="1 2" key="1">
    <citation type="journal article" date="2020" name="ISME J.">
        <title>Uncovering the hidden diversity of litter-decomposition mechanisms in mushroom-forming fungi.</title>
        <authorList>
            <person name="Floudas D."/>
            <person name="Bentzer J."/>
            <person name="Ahren D."/>
            <person name="Johansson T."/>
            <person name="Persson P."/>
            <person name="Tunlid A."/>
        </authorList>
    </citation>
    <scope>NUCLEOTIDE SEQUENCE [LARGE SCALE GENOMIC DNA]</scope>
    <source>
        <strain evidence="1 2">CBS 406.79</strain>
    </source>
</reference>
<accession>A0A8H5GWM9</accession>
<comment type="caution">
    <text evidence="1">The sequence shown here is derived from an EMBL/GenBank/DDBJ whole genome shotgun (WGS) entry which is preliminary data.</text>
</comment>
<evidence type="ECO:0000313" key="1">
    <source>
        <dbReference type="EMBL" id="KAF5372448.1"/>
    </source>
</evidence>
<evidence type="ECO:0000313" key="2">
    <source>
        <dbReference type="Proteomes" id="UP000518752"/>
    </source>
</evidence>
<gene>
    <name evidence="1" type="ORF">D9757_009903</name>
</gene>
<organism evidence="1 2">
    <name type="scientific">Collybiopsis confluens</name>
    <dbReference type="NCBI Taxonomy" id="2823264"/>
    <lineage>
        <taxon>Eukaryota</taxon>
        <taxon>Fungi</taxon>
        <taxon>Dikarya</taxon>
        <taxon>Basidiomycota</taxon>
        <taxon>Agaricomycotina</taxon>
        <taxon>Agaricomycetes</taxon>
        <taxon>Agaricomycetidae</taxon>
        <taxon>Agaricales</taxon>
        <taxon>Marasmiineae</taxon>
        <taxon>Omphalotaceae</taxon>
        <taxon>Collybiopsis</taxon>
    </lineage>
</organism>
<sequence length="152" mass="16767">MTSQGRVSSFKAAAQWQAAQVSTFSFMNFSGRIIIGPIQPPEVDALDPRSVHLAFIADRGVVYCGCAGSVVGNTLFRKLGIPISFTAFWWKYLFWNLDAHERDPNQSTSSFDSRVLYWHSSLSVSSASSSSSLAPPSSTPSQIPARQFRMLR</sequence>
<dbReference type="AlphaFoldDB" id="A0A8H5GWM9"/>
<dbReference type="OrthoDB" id="410267at2759"/>
<dbReference type="Proteomes" id="UP000518752">
    <property type="component" value="Unassembled WGS sequence"/>
</dbReference>
<dbReference type="EMBL" id="JAACJN010000110">
    <property type="protein sequence ID" value="KAF5372448.1"/>
    <property type="molecule type" value="Genomic_DNA"/>
</dbReference>